<reference evidence="1 2" key="1">
    <citation type="submission" date="2020-09" db="EMBL/GenBank/DDBJ databases">
        <title>De no assembly of potato wild relative species, Solanum commersonii.</title>
        <authorList>
            <person name="Cho K."/>
        </authorList>
    </citation>
    <scope>NUCLEOTIDE SEQUENCE [LARGE SCALE GENOMIC DNA]</scope>
    <source>
        <strain evidence="1">LZ3.2</strain>
        <tissue evidence="1">Leaf</tissue>
    </source>
</reference>
<comment type="caution">
    <text evidence="1">The sequence shown here is derived from an EMBL/GenBank/DDBJ whole genome shotgun (WGS) entry which is preliminary data.</text>
</comment>
<organism evidence="1 2">
    <name type="scientific">Solanum commersonii</name>
    <name type="common">Commerson's wild potato</name>
    <name type="synonym">Commerson's nightshade</name>
    <dbReference type="NCBI Taxonomy" id="4109"/>
    <lineage>
        <taxon>Eukaryota</taxon>
        <taxon>Viridiplantae</taxon>
        <taxon>Streptophyta</taxon>
        <taxon>Embryophyta</taxon>
        <taxon>Tracheophyta</taxon>
        <taxon>Spermatophyta</taxon>
        <taxon>Magnoliopsida</taxon>
        <taxon>eudicotyledons</taxon>
        <taxon>Gunneridae</taxon>
        <taxon>Pentapetalae</taxon>
        <taxon>asterids</taxon>
        <taxon>lamiids</taxon>
        <taxon>Solanales</taxon>
        <taxon>Solanaceae</taxon>
        <taxon>Solanoideae</taxon>
        <taxon>Solaneae</taxon>
        <taxon>Solanum</taxon>
    </lineage>
</organism>
<proteinExistence type="predicted"/>
<evidence type="ECO:0000313" key="1">
    <source>
        <dbReference type="EMBL" id="KAG5579185.1"/>
    </source>
</evidence>
<accession>A0A9J5WTP0</accession>
<dbReference type="AlphaFoldDB" id="A0A9J5WTP0"/>
<protein>
    <submittedName>
        <fullName evidence="1">Uncharacterized protein</fullName>
    </submittedName>
</protein>
<sequence>MCSPSSSAKQSKMLKQQRLEWRNPLKNAGVYPHQTVPTLLVASRRPCDYKMAPHRPKERISCGKNGCPLNYGSLAYEFSRL</sequence>
<keyword evidence="2" id="KW-1185">Reference proteome</keyword>
<name>A0A9J5WTP0_SOLCO</name>
<dbReference type="Proteomes" id="UP000824120">
    <property type="component" value="Chromosome 10"/>
</dbReference>
<evidence type="ECO:0000313" key="2">
    <source>
        <dbReference type="Proteomes" id="UP000824120"/>
    </source>
</evidence>
<gene>
    <name evidence="1" type="ORF">H5410_049812</name>
</gene>
<dbReference type="EMBL" id="JACXVP010000010">
    <property type="protein sequence ID" value="KAG5579185.1"/>
    <property type="molecule type" value="Genomic_DNA"/>
</dbReference>